<accession>A0A545AHP9</accession>
<dbReference type="Gene3D" id="1.10.10.10">
    <property type="entry name" value="Winged helix-like DNA-binding domain superfamily/Winged helix DNA-binding domain"/>
    <property type="match status" value="1"/>
</dbReference>
<dbReference type="OrthoDB" id="3177763at2"/>
<keyword evidence="3" id="KW-1185">Reference proteome</keyword>
<dbReference type="SUPFAM" id="SSF46785">
    <property type="entry name" value="Winged helix' DNA-binding domain"/>
    <property type="match status" value="1"/>
</dbReference>
<dbReference type="Pfam" id="PF12802">
    <property type="entry name" value="MarR_2"/>
    <property type="match status" value="1"/>
</dbReference>
<dbReference type="InParanoid" id="A0A545AHP9"/>
<dbReference type="AlphaFoldDB" id="A0A545AHP9"/>
<comment type="caution">
    <text evidence="2">The sequence shown here is derived from an EMBL/GenBank/DDBJ whole genome shotgun (WGS) entry which is preliminary data.</text>
</comment>
<dbReference type="InterPro" id="IPR000835">
    <property type="entry name" value="HTH_MarR-typ"/>
</dbReference>
<evidence type="ECO:0000313" key="3">
    <source>
        <dbReference type="Proteomes" id="UP000317982"/>
    </source>
</evidence>
<dbReference type="PANTHER" id="PTHR33164:SF43">
    <property type="entry name" value="HTH-TYPE TRANSCRIPTIONAL REPRESSOR YETL"/>
    <property type="match status" value="1"/>
</dbReference>
<name>A0A545AHP9_9ACTN</name>
<protein>
    <submittedName>
        <fullName evidence="2">MarR family transcriptional regulator</fullName>
    </submittedName>
</protein>
<dbReference type="PROSITE" id="PS50995">
    <property type="entry name" value="HTH_MARR_2"/>
    <property type="match status" value="1"/>
</dbReference>
<feature type="domain" description="HTH marR-type" evidence="1">
    <location>
        <begin position="2"/>
        <end position="133"/>
    </location>
</feature>
<evidence type="ECO:0000259" key="1">
    <source>
        <dbReference type="PROSITE" id="PS50995"/>
    </source>
</evidence>
<dbReference type="SMART" id="SM00347">
    <property type="entry name" value="HTH_MARR"/>
    <property type="match status" value="1"/>
</dbReference>
<dbReference type="RefSeq" id="WP_142708739.1">
    <property type="nucleotide sequence ID" value="NZ_VIRS01000033.1"/>
</dbReference>
<dbReference type="InterPro" id="IPR036390">
    <property type="entry name" value="WH_DNA-bd_sf"/>
</dbReference>
<evidence type="ECO:0000313" key="2">
    <source>
        <dbReference type="EMBL" id="TQS40841.1"/>
    </source>
</evidence>
<proteinExistence type="predicted"/>
<dbReference type="GO" id="GO:0006950">
    <property type="term" value="P:response to stress"/>
    <property type="evidence" value="ECO:0007669"/>
    <property type="project" value="TreeGrafter"/>
</dbReference>
<dbReference type="GO" id="GO:0003700">
    <property type="term" value="F:DNA-binding transcription factor activity"/>
    <property type="evidence" value="ECO:0007669"/>
    <property type="project" value="InterPro"/>
</dbReference>
<gene>
    <name evidence="2" type="ORF">FL583_32675</name>
</gene>
<dbReference type="EMBL" id="VIRS01000033">
    <property type="protein sequence ID" value="TQS40841.1"/>
    <property type="molecule type" value="Genomic_DNA"/>
</dbReference>
<reference evidence="2 3" key="1">
    <citation type="submission" date="2019-07" db="EMBL/GenBank/DDBJ databases">
        <title>Cryptosporangium phraense sp. nov., isolated from plant litter.</title>
        <authorList>
            <person name="Suriyachadkun C."/>
        </authorList>
    </citation>
    <scope>NUCLEOTIDE SEQUENCE [LARGE SCALE GENOMIC DNA]</scope>
    <source>
        <strain evidence="2 3">A-T 5661</strain>
    </source>
</reference>
<dbReference type="PANTHER" id="PTHR33164">
    <property type="entry name" value="TRANSCRIPTIONAL REGULATOR, MARR FAMILY"/>
    <property type="match status" value="1"/>
</dbReference>
<sequence length="143" mass="15492">MALPLAYLLAHAGVLAVRHADAALRPYELTTRQYGLLGQLDAEPELTTSELARQLDVSRQTLHEMVIALERAGYLVRAPGATGRTRRLALTPLAVRRLPRIAGTLEDAEAAFFDGVSPAAVAALRRLLQATLAHTTDDESWLA</sequence>
<organism evidence="2 3">
    <name type="scientific">Cryptosporangium phraense</name>
    <dbReference type="NCBI Taxonomy" id="2593070"/>
    <lineage>
        <taxon>Bacteria</taxon>
        <taxon>Bacillati</taxon>
        <taxon>Actinomycetota</taxon>
        <taxon>Actinomycetes</taxon>
        <taxon>Cryptosporangiales</taxon>
        <taxon>Cryptosporangiaceae</taxon>
        <taxon>Cryptosporangium</taxon>
    </lineage>
</organism>
<dbReference type="InterPro" id="IPR039422">
    <property type="entry name" value="MarR/SlyA-like"/>
</dbReference>
<dbReference type="InterPro" id="IPR036388">
    <property type="entry name" value="WH-like_DNA-bd_sf"/>
</dbReference>
<dbReference type="Proteomes" id="UP000317982">
    <property type="component" value="Unassembled WGS sequence"/>
</dbReference>